<name>A0A0F4JBL8_9ACTN</name>
<organism evidence="1 2">
    <name type="scientific">Streptomyces katrae</name>
    <dbReference type="NCBI Taxonomy" id="68223"/>
    <lineage>
        <taxon>Bacteria</taxon>
        <taxon>Bacillati</taxon>
        <taxon>Actinomycetota</taxon>
        <taxon>Actinomycetes</taxon>
        <taxon>Kitasatosporales</taxon>
        <taxon>Streptomycetaceae</taxon>
        <taxon>Streptomyces</taxon>
    </lineage>
</organism>
<dbReference type="PATRIC" id="fig|68223.7.peg.8376"/>
<keyword evidence="2" id="KW-1185">Reference proteome</keyword>
<evidence type="ECO:0000313" key="1">
    <source>
        <dbReference type="EMBL" id="KJY31133.1"/>
    </source>
</evidence>
<sequence length="72" mass="8130">MRTFSASFLVSRWFMTAPTAAPTMNGIRLGTLRNIRFMICWRSSRFIWPPSAALTVVGLVRSIPRSSVQAVR</sequence>
<reference evidence="1 2" key="1">
    <citation type="submission" date="2015-02" db="EMBL/GenBank/DDBJ databases">
        <authorList>
            <person name="Ju K.-S."/>
            <person name="Doroghazi J.R."/>
            <person name="Metcalf W."/>
        </authorList>
    </citation>
    <scope>NUCLEOTIDE SEQUENCE [LARGE SCALE GENOMIC DNA]</scope>
    <source>
        <strain evidence="1 2">NRRL ISP-5550</strain>
    </source>
</reference>
<evidence type="ECO:0000313" key="2">
    <source>
        <dbReference type="Proteomes" id="UP000033551"/>
    </source>
</evidence>
<gene>
    <name evidence="1" type="ORF">VR44_18825</name>
</gene>
<dbReference type="AlphaFoldDB" id="A0A0F4JBL8"/>
<proteinExistence type="predicted"/>
<dbReference type="Proteomes" id="UP000033551">
    <property type="component" value="Unassembled WGS sequence"/>
</dbReference>
<accession>A0A0F4JBL8</accession>
<comment type="caution">
    <text evidence="1">The sequence shown here is derived from an EMBL/GenBank/DDBJ whole genome shotgun (WGS) entry which is preliminary data.</text>
</comment>
<protein>
    <submittedName>
        <fullName evidence="1">Uncharacterized protein</fullName>
    </submittedName>
</protein>
<dbReference type="EMBL" id="JZWV01000515">
    <property type="protein sequence ID" value="KJY31133.1"/>
    <property type="molecule type" value="Genomic_DNA"/>
</dbReference>